<dbReference type="InterPro" id="IPR013482">
    <property type="entry name" value="Molybde_CF_guanTrfase"/>
</dbReference>
<dbReference type="PANTHER" id="PTHR19136:SF81">
    <property type="entry name" value="MOLYBDENUM COFACTOR GUANYLYLTRANSFERASE"/>
    <property type="match status" value="1"/>
</dbReference>
<comment type="domain">
    <text evidence="8">The N-terminal domain determines nucleotide recognition and specific binding, while the C-terminal domain determines the specific binding to the target protein.</text>
</comment>
<dbReference type="EC" id="2.7.7.77" evidence="8"/>
<protein>
    <recommendedName>
        <fullName evidence="8">Molybdenum cofactor guanylyltransferase</fullName>
        <shortName evidence="8">MoCo guanylyltransferase</shortName>
        <ecNumber evidence="8">2.7.7.77</ecNumber>
    </recommendedName>
    <alternativeName>
        <fullName evidence="8">GTP:molybdopterin guanylyltransferase</fullName>
    </alternativeName>
    <alternativeName>
        <fullName evidence="8">Mo-MPT guanylyltransferase</fullName>
    </alternativeName>
    <alternativeName>
        <fullName evidence="8">Molybdopterin guanylyltransferase</fullName>
    </alternativeName>
    <alternativeName>
        <fullName evidence="8">Molybdopterin-guanine dinucleotide synthase</fullName>
        <shortName evidence="8">MGD synthase</shortName>
    </alternativeName>
</protein>
<feature type="binding site" evidence="8">
    <location>
        <position position="51"/>
    </location>
    <ligand>
        <name>GTP</name>
        <dbReference type="ChEBI" id="CHEBI:37565"/>
    </ligand>
</feature>
<evidence type="ECO:0000256" key="4">
    <source>
        <dbReference type="ARBA" id="ARBA00022741"/>
    </source>
</evidence>
<proteinExistence type="inferred from homology"/>
<comment type="subcellular location">
    <subcellularLocation>
        <location evidence="8">Cytoplasm</location>
    </subcellularLocation>
</comment>
<feature type="binding site" evidence="8">
    <location>
        <begin position="10"/>
        <end position="12"/>
    </location>
    <ligand>
        <name>GTP</name>
        <dbReference type="ChEBI" id="CHEBI:37565"/>
    </ligand>
</feature>
<keyword evidence="11" id="KW-1185">Reference proteome</keyword>
<keyword evidence="6 8" id="KW-0342">GTP-binding</keyword>
<dbReference type="InterPro" id="IPR025877">
    <property type="entry name" value="MobA-like_NTP_Trfase"/>
</dbReference>
<evidence type="ECO:0000256" key="5">
    <source>
        <dbReference type="ARBA" id="ARBA00022842"/>
    </source>
</evidence>
<comment type="caution">
    <text evidence="10">The sequence shown here is derived from an EMBL/GenBank/DDBJ whole genome shotgun (WGS) entry which is preliminary data.</text>
</comment>
<evidence type="ECO:0000259" key="9">
    <source>
        <dbReference type="Pfam" id="PF12804"/>
    </source>
</evidence>
<dbReference type="HAMAP" id="MF_00316">
    <property type="entry name" value="MobA"/>
    <property type="match status" value="1"/>
</dbReference>
<comment type="subunit">
    <text evidence="8">Monomer.</text>
</comment>
<dbReference type="EMBL" id="JAKREW010000001">
    <property type="protein sequence ID" value="MCG7503477.1"/>
    <property type="molecule type" value="Genomic_DNA"/>
</dbReference>
<evidence type="ECO:0000256" key="8">
    <source>
        <dbReference type="HAMAP-Rule" id="MF_00316"/>
    </source>
</evidence>
<keyword evidence="7 8" id="KW-0501">Molybdenum cofactor biosynthesis</keyword>
<dbReference type="InterPro" id="IPR029044">
    <property type="entry name" value="Nucleotide-diphossugar_trans"/>
</dbReference>
<evidence type="ECO:0000313" key="10">
    <source>
        <dbReference type="EMBL" id="MCG7503477.1"/>
    </source>
</evidence>
<evidence type="ECO:0000256" key="1">
    <source>
        <dbReference type="ARBA" id="ARBA00022490"/>
    </source>
</evidence>
<gene>
    <name evidence="8 10" type="primary">mobA</name>
    <name evidence="10" type="ORF">L4923_00435</name>
</gene>
<evidence type="ECO:0000256" key="6">
    <source>
        <dbReference type="ARBA" id="ARBA00023134"/>
    </source>
</evidence>
<name>A0ABS9Q7U0_9HYPH</name>
<keyword evidence="5 8" id="KW-0460">Magnesium</keyword>
<reference evidence="10 11" key="1">
    <citation type="submission" date="2022-02" db="EMBL/GenBank/DDBJ databases">
        <title>Draft genome sequence of Mezorhizobium retamae strain IRAMC:0171 isolated from Retama raetam nodules.</title>
        <authorList>
            <person name="Bengaied R."/>
            <person name="Sbissi I."/>
            <person name="Huber K."/>
            <person name="Ghodbane F."/>
            <person name="Nouioui I."/>
            <person name="Tarhouni M."/>
            <person name="Gtari M."/>
        </authorList>
    </citation>
    <scope>NUCLEOTIDE SEQUENCE [LARGE SCALE GENOMIC DNA]</scope>
    <source>
        <strain evidence="10 11">IRAMC:0171</strain>
    </source>
</reference>
<dbReference type="Pfam" id="PF12804">
    <property type="entry name" value="NTP_transf_3"/>
    <property type="match status" value="1"/>
</dbReference>
<evidence type="ECO:0000256" key="7">
    <source>
        <dbReference type="ARBA" id="ARBA00023150"/>
    </source>
</evidence>
<dbReference type="Proteomes" id="UP001201701">
    <property type="component" value="Unassembled WGS sequence"/>
</dbReference>
<keyword evidence="3 8" id="KW-0479">Metal-binding</keyword>
<feature type="domain" description="MobA-like NTP transferase" evidence="9">
    <location>
        <begin position="7"/>
        <end position="164"/>
    </location>
</feature>
<keyword evidence="4 8" id="KW-0547">Nucleotide-binding</keyword>
<dbReference type="NCBIfam" id="TIGR02665">
    <property type="entry name" value="molyb_mobA"/>
    <property type="match status" value="1"/>
</dbReference>
<dbReference type="SUPFAM" id="SSF53448">
    <property type="entry name" value="Nucleotide-diphospho-sugar transferases"/>
    <property type="match status" value="1"/>
</dbReference>
<feature type="binding site" evidence="8">
    <location>
        <position position="103"/>
    </location>
    <ligand>
        <name>GTP</name>
        <dbReference type="ChEBI" id="CHEBI:37565"/>
    </ligand>
</feature>
<organism evidence="10 11">
    <name type="scientific">Mesorhizobium retamae</name>
    <dbReference type="NCBI Taxonomy" id="2912854"/>
    <lineage>
        <taxon>Bacteria</taxon>
        <taxon>Pseudomonadati</taxon>
        <taxon>Pseudomonadota</taxon>
        <taxon>Alphaproteobacteria</taxon>
        <taxon>Hyphomicrobiales</taxon>
        <taxon>Phyllobacteriaceae</taxon>
        <taxon>Mesorhizobium</taxon>
    </lineage>
</organism>
<dbReference type="RefSeq" id="WP_239360809.1">
    <property type="nucleotide sequence ID" value="NZ_JAKREW010000001.1"/>
</dbReference>
<dbReference type="Gene3D" id="3.90.550.10">
    <property type="entry name" value="Spore Coat Polysaccharide Biosynthesis Protein SpsA, Chain A"/>
    <property type="match status" value="1"/>
</dbReference>
<feature type="binding site" evidence="8">
    <location>
        <position position="103"/>
    </location>
    <ligand>
        <name>Mg(2+)</name>
        <dbReference type="ChEBI" id="CHEBI:18420"/>
    </ligand>
</feature>
<keyword evidence="2 8" id="KW-0808">Transferase</keyword>
<dbReference type="GO" id="GO:0061603">
    <property type="term" value="F:molybdenum cofactor guanylyltransferase activity"/>
    <property type="evidence" value="ECO:0007669"/>
    <property type="project" value="UniProtKB-EC"/>
</dbReference>
<feature type="binding site" evidence="8">
    <location>
        <position position="69"/>
    </location>
    <ligand>
        <name>GTP</name>
        <dbReference type="ChEBI" id="CHEBI:37565"/>
    </ligand>
</feature>
<keyword evidence="10" id="KW-0548">Nucleotidyltransferase</keyword>
<comment type="catalytic activity">
    <reaction evidence="8">
        <text>Mo-molybdopterin + GTP + H(+) = Mo-molybdopterin guanine dinucleotide + diphosphate</text>
        <dbReference type="Rhea" id="RHEA:34243"/>
        <dbReference type="ChEBI" id="CHEBI:15378"/>
        <dbReference type="ChEBI" id="CHEBI:33019"/>
        <dbReference type="ChEBI" id="CHEBI:37565"/>
        <dbReference type="ChEBI" id="CHEBI:71302"/>
        <dbReference type="ChEBI" id="CHEBI:71310"/>
        <dbReference type="EC" id="2.7.7.77"/>
    </reaction>
</comment>
<sequence>MSVEVAGIILAGGLSSRMGGGDKGLLPLGDKSVLDRVTARFTPQVGPFALNANGDPARFSGFPHPILADTVTGFPGPLAGILAGMEWAARETEAEMIATVAADTPFFPENLIASLAAAVEGRDETIAVARSSGRLHPTFALWPTALIGSLRHFLLEEGNRRVLSFIERHRFIEVDFPLLPRHSGTLDPFFNINTPADLAEAEQILKEFPA</sequence>
<feature type="binding site" evidence="8">
    <location>
        <position position="23"/>
    </location>
    <ligand>
        <name>GTP</name>
        <dbReference type="ChEBI" id="CHEBI:37565"/>
    </ligand>
</feature>
<keyword evidence="1 8" id="KW-0963">Cytoplasm</keyword>
<evidence type="ECO:0000256" key="3">
    <source>
        <dbReference type="ARBA" id="ARBA00022723"/>
    </source>
</evidence>
<dbReference type="PANTHER" id="PTHR19136">
    <property type="entry name" value="MOLYBDENUM COFACTOR GUANYLYLTRANSFERASE"/>
    <property type="match status" value="1"/>
</dbReference>
<evidence type="ECO:0000256" key="2">
    <source>
        <dbReference type="ARBA" id="ARBA00022679"/>
    </source>
</evidence>
<comment type="function">
    <text evidence="8">Transfers a GMP moiety from GTP to Mo-molybdopterin (Mo-MPT) cofactor (Moco or molybdenum cofactor) to form Mo-molybdopterin guanine dinucleotide (Mo-MGD) cofactor.</text>
</comment>
<comment type="cofactor">
    <cofactor evidence="8">
        <name>Mg(2+)</name>
        <dbReference type="ChEBI" id="CHEBI:18420"/>
    </cofactor>
</comment>
<evidence type="ECO:0000313" key="11">
    <source>
        <dbReference type="Proteomes" id="UP001201701"/>
    </source>
</evidence>
<comment type="similarity">
    <text evidence="8">Belongs to the MobA family.</text>
</comment>
<dbReference type="CDD" id="cd02503">
    <property type="entry name" value="MobA"/>
    <property type="match status" value="1"/>
</dbReference>
<accession>A0ABS9Q7U0</accession>